<dbReference type="InterPro" id="IPR036097">
    <property type="entry name" value="HisK_dim/P_sf"/>
</dbReference>
<keyword evidence="9" id="KW-0812">Transmembrane</keyword>
<keyword evidence="9" id="KW-0472">Membrane</keyword>
<comment type="catalytic activity">
    <reaction evidence="1">
        <text>ATP + protein L-histidine = ADP + protein N-phospho-L-histidine.</text>
        <dbReference type="EC" id="2.7.13.3"/>
    </reaction>
</comment>
<feature type="domain" description="Histidine kinase" evidence="10">
    <location>
        <begin position="265"/>
        <end position="472"/>
    </location>
</feature>
<dbReference type="EC" id="2.7.13.3" evidence="2"/>
<dbReference type="PROSITE" id="PS50109">
    <property type="entry name" value="HIS_KIN"/>
    <property type="match status" value="1"/>
</dbReference>
<name>A0A5B7TXN3_9FLAO</name>
<keyword evidence="8" id="KW-0902">Two-component regulatory system</keyword>
<dbReference type="Gene3D" id="6.10.340.10">
    <property type="match status" value="1"/>
</dbReference>
<keyword evidence="6" id="KW-0418">Kinase</keyword>
<proteinExistence type="predicted"/>
<dbReference type="SUPFAM" id="SSF55874">
    <property type="entry name" value="ATPase domain of HSP90 chaperone/DNA topoisomerase II/histidine kinase"/>
    <property type="match status" value="1"/>
</dbReference>
<dbReference type="GO" id="GO:0005524">
    <property type="term" value="F:ATP binding"/>
    <property type="evidence" value="ECO:0007669"/>
    <property type="project" value="UniProtKB-KW"/>
</dbReference>
<evidence type="ECO:0000313" key="11">
    <source>
        <dbReference type="EMBL" id="QCX41130.1"/>
    </source>
</evidence>
<evidence type="ECO:0000256" key="8">
    <source>
        <dbReference type="ARBA" id="ARBA00023012"/>
    </source>
</evidence>
<dbReference type="PRINTS" id="PR00344">
    <property type="entry name" value="BCTRLSENSOR"/>
</dbReference>
<dbReference type="SMART" id="SM00388">
    <property type="entry name" value="HisKA"/>
    <property type="match status" value="1"/>
</dbReference>
<dbReference type="AlphaFoldDB" id="A0A5B7TXN3"/>
<keyword evidence="4" id="KW-0808">Transferase</keyword>
<sequence length="472" mass="53897">MILLVVIASVLIALVAVYQYREQTKDYHEDRLERKENTIKTTIGIELKKHTTFPVTEENLYNIFKYKDRIYDISDINQLDILIFDLKGKLQISSSSSFAKDDTNYDISQRVLNGLAESSDHRVVVEDQTPSGIKYKSAYTYIYDSKFKPIGILHIHYGKDNTFQNKELKEFLGRLSYVYFFMLLIAIAIAYFVSKYISQSIEMVSDKMAMTVLGKSNEKIIIDSASLEIYNLVNAYNKMVDELENSAAKLAKSQREQAWREMAKQVAHEIKNPLTPMRLTVQSFEQRFDANDPNIKSKINEFSKSLIQQIDTMSSIASAFSNFAEMPKQNSENLNVVEVVKLALDIFNEDYIHYFNEEKELIAKLDKTQLIRVITNLTKNAIQSIEDKENPKIEVRVAQDNNQIVITIADNGVGIEEEFKDKIFEPKFTTKSSGMGLGLAMVKNIVEAYDGNITFVSELGVGSVFTITIPKK</sequence>
<dbReference type="Gene3D" id="1.10.287.130">
    <property type="match status" value="1"/>
</dbReference>
<dbReference type="CDD" id="cd00075">
    <property type="entry name" value="HATPase"/>
    <property type="match status" value="1"/>
</dbReference>
<dbReference type="CDD" id="cd00082">
    <property type="entry name" value="HisKA"/>
    <property type="match status" value="1"/>
</dbReference>
<dbReference type="InterPro" id="IPR004358">
    <property type="entry name" value="Sig_transdc_His_kin-like_C"/>
</dbReference>
<evidence type="ECO:0000256" key="2">
    <source>
        <dbReference type="ARBA" id="ARBA00012438"/>
    </source>
</evidence>
<gene>
    <name evidence="11" type="ORF">FF125_20110</name>
</gene>
<evidence type="ECO:0000256" key="3">
    <source>
        <dbReference type="ARBA" id="ARBA00022553"/>
    </source>
</evidence>
<evidence type="ECO:0000256" key="4">
    <source>
        <dbReference type="ARBA" id="ARBA00022679"/>
    </source>
</evidence>
<accession>A0A5B7TXN3</accession>
<evidence type="ECO:0000256" key="1">
    <source>
        <dbReference type="ARBA" id="ARBA00000085"/>
    </source>
</evidence>
<dbReference type="SUPFAM" id="SSF47384">
    <property type="entry name" value="Homodimeric domain of signal transducing histidine kinase"/>
    <property type="match status" value="1"/>
</dbReference>
<keyword evidence="3" id="KW-0597">Phosphoprotein</keyword>
<dbReference type="Pfam" id="PF02518">
    <property type="entry name" value="HATPase_c"/>
    <property type="match status" value="1"/>
</dbReference>
<keyword evidence="5" id="KW-0547">Nucleotide-binding</keyword>
<dbReference type="InterPro" id="IPR003661">
    <property type="entry name" value="HisK_dim/P_dom"/>
</dbReference>
<feature type="transmembrane region" description="Helical" evidence="9">
    <location>
        <begin position="171"/>
        <end position="193"/>
    </location>
</feature>
<dbReference type="Proteomes" id="UP000306229">
    <property type="component" value="Chromosome"/>
</dbReference>
<evidence type="ECO:0000259" key="10">
    <source>
        <dbReference type="PROSITE" id="PS50109"/>
    </source>
</evidence>
<dbReference type="Pfam" id="PF00512">
    <property type="entry name" value="HisKA"/>
    <property type="match status" value="1"/>
</dbReference>
<protein>
    <recommendedName>
        <fullName evidence="2">histidine kinase</fullName>
        <ecNumber evidence="2">2.7.13.3</ecNumber>
    </recommendedName>
</protein>
<evidence type="ECO:0000313" key="12">
    <source>
        <dbReference type="Proteomes" id="UP000306229"/>
    </source>
</evidence>
<dbReference type="KEGG" id="fbe:FF125_20110"/>
<evidence type="ECO:0000256" key="5">
    <source>
        <dbReference type="ARBA" id="ARBA00022741"/>
    </source>
</evidence>
<dbReference type="InterPro" id="IPR036890">
    <property type="entry name" value="HATPase_C_sf"/>
</dbReference>
<reference evidence="11 12" key="1">
    <citation type="submission" date="2019-05" db="EMBL/GenBank/DDBJ databases">
        <title>Algicella ahnfeltiae gen. nov., sp. nov., a novel marine bacterium of the family Flavobacteriaceae isolated from a red alga.</title>
        <authorList>
            <person name="Nedashkovskaya O.I."/>
            <person name="Kukhlevskiy A.D."/>
            <person name="Kim S.-G."/>
            <person name="Zhukova N.V."/>
            <person name="Mikhailov V.V."/>
        </authorList>
    </citation>
    <scope>NUCLEOTIDE SEQUENCE [LARGE SCALE GENOMIC DNA]</scope>
    <source>
        <strain evidence="11 12">10Alg115</strain>
    </source>
</reference>
<dbReference type="InterPro" id="IPR003594">
    <property type="entry name" value="HATPase_dom"/>
</dbReference>
<dbReference type="InterPro" id="IPR005467">
    <property type="entry name" value="His_kinase_dom"/>
</dbReference>
<evidence type="ECO:0000256" key="7">
    <source>
        <dbReference type="ARBA" id="ARBA00022840"/>
    </source>
</evidence>
<keyword evidence="7" id="KW-0067">ATP-binding</keyword>
<dbReference type="Gene3D" id="3.30.565.10">
    <property type="entry name" value="Histidine kinase-like ATPase, C-terminal domain"/>
    <property type="match status" value="1"/>
</dbReference>
<evidence type="ECO:0000256" key="6">
    <source>
        <dbReference type="ARBA" id="ARBA00022777"/>
    </source>
</evidence>
<dbReference type="PANTHER" id="PTHR43065">
    <property type="entry name" value="SENSOR HISTIDINE KINASE"/>
    <property type="match status" value="1"/>
</dbReference>
<keyword evidence="12" id="KW-1185">Reference proteome</keyword>
<dbReference type="SMART" id="SM00387">
    <property type="entry name" value="HATPase_c"/>
    <property type="match status" value="1"/>
</dbReference>
<organism evidence="11 12">
    <name type="scientific">Aureibaculum algae</name>
    <dbReference type="NCBI Taxonomy" id="2584122"/>
    <lineage>
        <taxon>Bacteria</taxon>
        <taxon>Pseudomonadati</taxon>
        <taxon>Bacteroidota</taxon>
        <taxon>Flavobacteriia</taxon>
        <taxon>Flavobacteriales</taxon>
        <taxon>Flavobacteriaceae</taxon>
        <taxon>Aureibaculum</taxon>
    </lineage>
</organism>
<dbReference type="GO" id="GO:0000155">
    <property type="term" value="F:phosphorelay sensor kinase activity"/>
    <property type="evidence" value="ECO:0007669"/>
    <property type="project" value="InterPro"/>
</dbReference>
<dbReference type="OrthoDB" id="9776727at2"/>
<keyword evidence="9" id="KW-1133">Transmembrane helix</keyword>
<dbReference type="PANTHER" id="PTHR43065:SF10">
    <property type="entry name" value="PEROXIDE STRESS-ACTIVATED HISTIDINE KINASE MAK3"/>
    <property type="match status" value="1"/>
</dbReference>
<dbReference type="EMBL" id="CP040749">
    <property type="protein sequence ID" value="QCX41130.1"/>
    <property type="molecule type" value="Genomic_DNA"/>
</dbReference>
<evidence type="ECO:0000256" key="9">
    <source>
        <dbReference type="SAM" id="Phobius"/>
    </source>
</evidence>